<dbReference type="Gene3D" id="2.70.40.10">
    <property type="match status" value="1"/>
</dbReference>
<dbReference type="AlphaFoldDB" id="A0A0C2W6G9"/>
<sequence>MIIPGATLAKQNLVRGLLASSHQVQPCGIDLSLRRVLRWTSAATIDFDNTRRQGANTTEMPFDEKTSSLKLPSGAYLVEFNETVHIPLDAMGQLFVRSSLWRSGATLSAGLVDAGYEGAMGGLLDVRNPHGIVLIKNAKLGQISMHSLSEKVVGYDGIYQRASSLGIDQQAPTDSNKKL</sequence>
<reference evidence="3 4" key="1">
    <citation type="submission" date="2014-04" db="EMBL/GenBank/DDBJ databases">
        <authorList>
            <consortium name="DOE Joint Genome Institute"/>
            <person name="Kuo A."/>
            <person name="Zuccaro A."/>
            <person name="Kohler A."/>
            <person name="Nagy L.G."/>
            <person name="Floudas D."/>
            <person name="Copeland A."/>
            <person name="Barry K.W."/>
            <person name="Cichocki N."/>
            <person name="Veneault-Fourrey C."/>
            <person name="LaButti K."/>
            <person name="Lindquist E.A."/>
            <person name="Lipzen A."/>
            <person name="Lundell T."/>
            <person name="Morin E."/>
            <person name="Murat C."/>
            <person name="Sun H."/>
            <person name="Tunlid A."/>
            <person name="Henrissat B."/>
            <person name="Grigoriev I.V."/>
            <person name="Hibbett D.S."/>
            <person name="Martin F."/>
            <person name="Nordberg H.P."/>
            <person name="Cantor M.N."/>
            <person name="Hua S.X."/>
        </authorList>
    </citation>
    <scope>NUCLEOTIDE SEQUENCE [LARGE SCALE GENOMIC DNA]</scope>
    <source>
        <strain evidence="3 4">MAFF 305830</strain>
    </source>
</reference>
<name>A0A0C2W6G9_SERVB</name>
<dbReference type="HOGENOM" id="CLU_103451_0_0_1"/>
<dbReference type="Proteomes" id="UP000054097">
    <property type="component" value="Unassembled WGS sequence"/>
</dbReference>
<proteinExistence type="predicted"/>
<gene>
    <name evidence="3" type="ORF">M408DRAFT_333142</name>
</gene>
<dbReference type="OrthoDB" id="2874071at2759"/>
<dbReference type="InterPro" id="IPR036157">
    <property type="entry name" value="dUTPase-like_sf"/>
</dbReference>
<dbReference type="InterPro" id="IPR011962">
    <property type="entry name" value="dCTP_deaminase"/>
</dbReference>
<keyword evidence="1" id="KW-0378">Hydrolase</keyword>
<dbReference type="InterPro" id="IPR033704">
    <property type="entry name" value="dUTPase_trimeric"/>
</dbReference>
<evidence type="ECO:0000313" key="3">
    <source>
        <dbReference type="EMBL" id="KIM22023.1"/>
    </source>
</evidence>
<dbReference type="GO" id="GO:0008829">
    <property type="term" value="F:dCTP deaminase activity"/>
    <property type="evidence" value="ECO:0007669"/>
    <property type="project" value="InterPro"/>
</dbReference>
<dbReference type="EMBL" id="KN824366">
    <property type="protein sequence ID" value="KIM22023.1"/>
    <property type="molecule type" value="Genomic_DNA"/>
</dbReference>
<dbReference type="GO" id="GO:0006229">
    <property type="term" value="P:dUTP biosynthetic process"/>
    <property type="evidence" value="ECO:0007669"/>
    <property type="project" value="InterPro"/>
</dbReference>
<protein>
    <submittedName>
        <fullName evidence="3">Uncharacterized protein</fullName>
    </submittedName>
</protein>
<dbReference type="PANTHER" id="PTHR42680">
    <property type="entry name" value="DCTP DEAMINASE"/>
    <property type="match status" value="1"/>
</dbReference>
<dbReference type="Pfam" id="PF22769">
    <property type="entry name" value="DCD"/>
    <property type="match status" value="1"/>
</dbReference>
<dbReference type="PANTHER" id="PTHR42680:SF3">
    <property type="entry name" value="DCTP DEAMINASE"/>
    <property type="match status" value="1"/>
</dbReference>
<dbReference type="CDD" id="cd07557">
    <property type="entry name" value="trimeric_dUTPase"/>
    <property type="match status" value="1"/>
</dbReference>
<keyword evidence="2" id="KW-0546">Nucleotide metabolism</keyword>
<accession>A0A0C2W6G9</accession>
<evidence type="ECO:0000256" key="1">
    <source>
        <dbReference type="ARBA" id="ARBA00022801"/>
    </source>
</evidence>
<reference evidence="4" key="2">
    <citation type="submission" date="2015-01" db="EMBL/GenBank/DDBJ databases">
        <title>Evolutionary Origins and Diversification of the Mycorrhizal Mutualists.</title>
        <authorList>
            <consortium name="DOE Joint Genome Institute"/>
            <consortium name="Mycorrhizal Genomics Consortium"/>
            <person name="Kohler A."/>
            <person name="Kuo A."/>
            <person name="Nagy L.G."/>
            <person name="Floudas D."/>
            <person name="Copeland A."/>
            <person name="Barry K.W."/>
            <person name="Cichocki N."/>
            <person name="Veneault-Fourrey C."/>
            <person name="LaButti K."/>
            <person name="Lindquist E.A."/>
            <person name="Lipzen A."/>
            <person name="Lundell T."/>
            <person name="Morin E."/>
            <person name="Murat C."/>
            <person name="Riley R."/>
            <person name="Ohm R."/>
            <person name="Sun H."/>
            <person name="Tunlid A."/>
            <person name="Henrissat B."/>
            <person name="Grigoriev I.V."/>
            <person name="Hibbett D.S."/>
            <person name="Martin F."/>
        </authorList>
    </citation>
    <scope>NUCLEOTIDE SEQUENCE [LARGE SCALE GENOMIC DNA]</scope>
    <source>
        <strain evidence="4">MAFF 305830</strain>
    </source>
</reference>
<organism evidence="3 4">
    <name type="scientific">Serendipita vermifera MAFF 305830</name>
    <dbReference type="NCBI Taxonomy" id="933852"/>
    <lineage>
        <taxon>Eukaryota</taxon>
        <taxon>Fungi</taxon>
        <taxon>Dikarya</taxon>
        <taxon>Basidiomycota</taxon>
        <taxon>Agaricomycotina</taxon>
        <taxon>Agaricomycetes</taxon>
        <taxon>Sebacinales</taxon>
        <taxon>Serendipitaceae</taxon>
        <taxon>Serendipita</taxon>
    </lineage>
</organism>
<dbReference type="SUPFAM" id="SSF51283">
    <property type="entry name" value="dUTPase-like"/>
    <property type="match status" value="1"/>
</dbReference>
<keyword evidence="4" id="KW-1185">Reference proteome</keyword>
<evidence type="ECO:0000313" key="4">
    <source>
        <dbReference type="Proteomes" id="UP000054097"/>
    </source>
</evidence>
<evidence type="ECO:0000256" key="2">
    <source>
        <dbReference type="ARBA" id="ARBA00023080"/>
    </source>
</evidence>